<protein>
    <submittedName>
        <fullName evidence="3">AAA family ATPase</fullName>
    </submittedName>
</protein>
<dbReference type="PANTHER" id="PTHR43581">
    <property type="entry name" value="ATP/GTP PHOSPHATASE"/>
    <property type="match status" value="1"/>
</dbReference>
<evidence type="ECO:0000313" key="3">
    <source>
        <dbReference type="EMBL" id="ELR5217138.1"/>
    </source>
</evidence>
<evidence type="ECO:0000259" key="2">
    <source>
        <dbReference type="Pfam" id="PF20469"/>
    </source>
</evidence>
<evidence type="ECO:0000313" key="4">
    <source>
        <dbReference type="EMBL" id="EMR4589325.1"/>
    </source>
</evidence>
<evidence type="ECO:0000259" key="1">
    <source>
        <dbReference type="Pfam" id="PF13175"/>
    </source>
</evidence>
<dbReference type="InterPro" id="IPR027417">
    <property type="entry name" value="P-loop_NTPase"/>
</dbReference>
<dbReference type="Pfam" id="PF20469">
    <property type="entry name" value="OLD-like_TOPRIM"/>
    <property type="match status" value="1"/>
</dbReference>
<comment type="caution">
    <text evidence="3">The sequence shown here is derived from an EMBL/GenBank/DDBJ whole genome shotgun (WGS) entry which is preliminary data.</text>
</comment>
<dbReference type="Gene3D" id="3.40.50.300">
    <property type="entry name" value="P-loop containing nucleotide triphosphate hydrolases"/>
    <property type="match status" value="1"/>
</dbReference>
<name>A0AAD2VS63_PRORE</name>
<accession>A0AAD2VS63</accession>
<gene>
    <name evidence="4" type="ORF">M0K77_001626</name>
    <name evidence="3" type="ORF">M0K77_RS08130</name>
</gene>
<dbReference type="InterPro" id="IPR041685">
    <property type="entry name" value="AAA_GajA/Old/RecF-like"/>
</dbReference>
<dbReference type="Pfam" id="PF13175">
    <property type="entry name" value="AAA_15"/>
    <property type="match status" value="1"/>
</dbReference>
<feature type="domain" description="OLD protein-like TOPRIM" evidence="2">
    <location>
        <begin position="490"/>
        <end position="553"/>
    </location>
</feature>
<dbReference type="EMBL" id="ABEXCJ040000002">
    <property type="protein sequence ID" value="ELR5217138.1"/>
    <property type="molecule type" value="Genomic_DNA"/>
</dbReference>
<feature type="domain" description="Endonuclease GajA/Old nuclease/RecF-like AAA" evidence="1">
    <location>
        <begin position="1"/>
        <end position="413"/>
    </location>
</feature>
<organism evidence="3">
    <name type="scientific">Providencia rettgeri</name>
    <dbReference type="NCBI Taxonomy" id="587"/>
    <lineage>
        <taxon>Bacteria</taxon>
        <taxon>Pseudomonadati</taxon>
        <taxon>Pseudomonadota</taxon>
        <taxon>Gammaproteobacteria</taxon>
        <taxon>Enterobacterales</taxon>
        <taxon>Morganellaceae</taxon>
        <taxon>Providencia</taxon>
    </lineage>
</organism>
<dbReference type="EMBL" id="ABEXCJ050000002">
    <property type="protein sequence ID" value="EMR4589325.1"/>
    <property type="molecule type" value="Genomic_DNA"/>
</dbReference>
<dbReference type="InterPro" id="IPR051396">
    <property type="entry name" value="Bact_Antivir_Def_Nuclease"/>
</dbReference>
<dbReference type="CDD" id="cd01026">
    <property type="entry name" value="TOPRIM_OLD"/>
    <property type="match status" value="1"/>
</dbReference>
<proteinExistence type="predicted"/>
<sequence length="756" mass="86628">MYLESLKIINYRKFRTEENIIHFVKPCRIDDSESKEYSGIGPSTTLIIGKNNVGKTTIVNALKMICESTQPKAADFNMQYLAELFADYSAGKIEKYPELEFKIIVNVDLENNDLVSVLDEFMTLQSNNSGKKNIEITVKVEISEQASFSSAIKNIVSKKNFSELDRVDKFNHFYDLLDQNSDYLKLEGSKKLFEIKYYNLNNRNVSNFTLKKLINLKEIKANRHLKEGVLSDIFNKIISFQFENDRVIKNKIKNDINEINQGITRNVEGKGGDVSSILKKIESKNHVGLKLFGNVTYDGLIKNLIKYNFSDDGEFIPESQFGLGYINLLNIIGEIIHYVDSYDNGSQNSWVNLLFIEEPEVFMHPQMQEFFIKRIDDAVKRVLCLANKNLKDKMNKKSLNCQITITTHSSHIVNSKIHSSNSFNNINYVTVLEKSARVINLNDHAISKGISDETENQSEGKRVKEGKEKKEIDELKFIKKHIKYKVSELFFSDAVIFVEGATEETLLQYYLEKNAELSQFYISVFNINGAHGKVYFSLAKTLRIPCLIITDLDIKREVCQKNKNHSKSDKNCNVCGHVEGVDDSDIISSKVGYNQISDLTGYFSTNETIRYFQQIINKDNELPSLVALNDIDYFKNENIFVVFQKNRVSGYYATSLEEAFILLNFGNEILNTALIKCKPRVYKEIVGSSVDKNKLKENSFKIQSKLSDSKNNFSSELLYGCIVSDEKNIPNLPQYIIEGFTWLMEELNGTKIQEEV</sequence>
<dbReference type="PANTHER" id="PTHR43581:SF4">
    <property type="entry name" value="ATP_GTP PHOSPHATASE"/>
    <property type="match status" value="1"/>
</dbReference>
<dbReference type="InterPro" id="IPR034139">
    <property type="entry name" value="TOPRIM_OLD"/>
</dbReference>
<reference evidence="3" key="1">
    <citation type="submission" date="2023-10" db="EMBL/GenBank/DDBJ databases">
        <authorList>
            <consortium name="Clinical and Environmental Microbiology Branch: Whole genome sequencing antimicrobial resistance pathogens in the healthcare setting"/>
        </authorList>
    </citation>
    <scope>NUCLEOTIDE SEQUENCE</scope>
    <source>
        <strain evidence="3">2020QW-00022</strain>
    </source>
</reference>
<dbReference type="AlphaFoldDB" id="A0AAD2VS63"/>
<dbReference type="SUPFAM" id="SSF52540">
    <property type="entry name" value="P-loop containing nucleoside triphosphate hydrolases"/>
    <property type="match status" value="1"/>
</dbReference>